<dbReference type="GO" id="GO:0000127">
    <property type="term" value="C:transcription factor TFIIIC complex"/>
    <property type="evidence" value="ECO:0007669"/>
    <property type="project" value="TreeGrafter"/>
</dbReference>
<reference evidence="3 4" key="1">
    <citation type="submission" date="2014-05" db="EMBL/GenBank/DDBJ databases">
        <title>Draft genome sequence of a rare smut relative, Tilletiaria anomala UBC 951.</title>
        <authorList>
            <consortium name="DOE Joint Genome Institute"/>
            <person name="Toome M."/>
            <person name="Kuo A."/>
            <person name="Henrissat B."/>
            <person name="Lipzen A."/>
            <person name="Tritt A."/>
            <person name="Yoshinaga Y."/>
            <person name="Zane M."/>
            <person name="Barry K."/>
            <person name="Grigoriev I.V."/>
            <person name="Spatafora J.W."/>
            <person name="Aimea M.C."/>
        </authorList>
    </citation>
    <scope>NUCLEOTIDE SEQUENCE [LARGE SCALE GENOMIC DNA]</scope>
    <source>
        <strain evidence="3 4">UBC 951</strain>
    </source>
</reference>
<comment type="caution">
    <text evidence="3">The sequence shown here is derived from an EMBL/GenBank/DDBJ whole genome shotgun (WGS) entry which is preliminary data.</text>
</comment>
<dbReference type="GeneID" id="25263748"/>
<feature type="compositionally biased region" description="Acidic residues" evidence="2">
    <location>
        <begin position="103"/>
        <end position="120"/>
    </location>
</feature>
<dbReference type="PANTHER" id="PTHR23082:SF0">
    <property type="entry name" value="GENERAL TRANSCRIPTION FACTOR 3C POLYPEPTIDE 3"/>
    <property type="match status" value="1"/>
</dbReference>
<keyword evidence="4" id="KW-1185">Reference proteome</keyword>
<dbReference type="SMART" id="SM00028">
    <property type="entry name" value="TPR"/>
    <property type="match status" value="6"/>
</dbReference>
<dbReference type="SUPFAM" id="SSF48452">
    <property type="entry name" value="TPR-like"/>
    <property type="match status" value="3"/>
</dbReference>
<feature type="compositionally biased region" description="Basic and acidic residues" evidence="2">
    <location>
        <begin position="1"/>
        <end position="11"/>
    </location>
</feature>
<feature type="compositionally biased region" description="Basic and acidic residues" evidence="2">
    <location>
        <begin position="1006"/>
        <end position="1015"/>
    </location>
</feature>
<dbReference type="HOGENOM" id="CLU_002391_0_1_1"/>
<dbReference type="InterPro" id="IPR019734">
    <property type="entry name" value="TPR_rpt"/>
</dbReference>
<dbReference type="PANTHER" id="PTHR23082">
    <property type="entry name" value="TRANSCRIPTION INITIATION FACTOR IIIC TFIIIC , POLYPEPTIDE 3-RELATED"/>
    <property type="match status" value="1"/>
</dbReference>
<dbReference type="FunCoup" id="A0A066WJ96">
    <property type="interactions" value="583"/>
</dbReference>
<dbReference type="Proteomes" id="UP000027361">
    <property type="component" value="Unassembled WGS sequence"/>
</dbReference>
<feature type="region of interest" description="Disordered" evidence="2">
    <location>
        <begin position="1006"/>
        <end position="1059"/>
    </location>
</feature>
<dbReference type="STRING" id="1037660.A0A066WJ96"/>
<feature type="region of interest" description="Disordered" evidence="2">
    <location>
        <begin position="1"/>
        <end position="152"/>
    </location>
</feature>
<evidence type="ECO:0000256" key="2">
    <source>
        <dbReference type="SAM" id="MobiDB-lite"/>
    </source>
</evidence>
<dbReference type="PROSITE" id="PS50005">
    <property type="entry name" value="TPR"/>
    <property type="match status" value="2"/>
</dbReference>
<feature type="repeat" description="TPR" evidence="1">
    <location>
        <begin position="625"/>
        <end position="658"/>
    </location>
</feature>
<dbReference type="AlphaFoldDB" id="A0A066WJ96"/>
<dbReference type="OrthoDB" id="9991317at2759"/>
<dbReference type="EMBL" id="JMSN01000008">
    <property type="protein sequence ID" value="KDN52633.1"/>
    <property type="molecule type" value="Genomic_DNA"/>
</dbReference>
<dbReference type="Gene3D" id="1.25.40.10">
    <property type="entry name" value="Tetratricopeptide repeat domain"/>
    <property type="match status" value="3"/>
</dbReference>
<keyword evidence="1" id="KW-0802">TPR repeat</keyword>
<dbReference type="RefSeq" id="XP_013245472.1">
    <property type="nucleotide sequence ID" value="XM_013390018.1"/>
</dbReference>
<accession>A0A066WJ96</accession>
<evidence type="ECO:0000313" key="3">
    <source>
        <dbReference type="EMBL" id="KDN52633.1"/>
    </source>
</evidence>
<proteinExistence type="predicted"/>
<feature type="repeat" description="TPR" evidence="1">
    <location>
        <begin position="281"/>
        <end position="314"/>
    </location>
</feature>
<protein>
    <submittedName>
        <fullName evidence="3">TPR-like protein</fullName>
    </submittedName>
</protein>
<gene>
    <name evidence="3" type="ORF">K437DRAFT_254035</name>
</gene>
<feature type="compositionally biased region" description="Acidic residues" evidence="2">
    <location>
        <begin position="1016"/>
        <end position="1031"/>
    </location>
</feature>
<dbReference type="InterPro" id="IPR039340">
    <property type="entry name" value="Tfc4/TFIIIC-102/Sfc4"/>
</dbReference>
<organism evidence="3 4">
    <name type="scientific">Tilletiaria anomala (strain ATCC 24038 / CBS 436.72 / UBC 951)</name>
    <dbReference type="NCBI Taxonomy" id="1037660"/>
    <lineage>
        <taxon>Eukaryota</taxon>
        <taxon>Fungi</taxon>
        <taxon>Dikarya</taxon>
        <taxon>Basidiomycota</taxon>
        <taxon>Ustilaginomycotina</taxon>
        <taxon>Exobasidiomycetes</taxon>
        <taxon>Georgefischeriales</taxon>
        <taxon>Tilletiariaceae</taxon>
        <taxon>Tilletiaria</taxon>
    </lineage>
</organism>
<dbReference type="OMA" id="SENRQYQ"/>
<dbReference type="InterPro" id="IPR011990">
    <property type="entry name" value="TPR-like_helical_dom_sf"/>
</dbReference>
<name>A0A066WJ96_TILAU</name>
<evidence type="ECO:0000313" key="4">
    <source>
        <dbReference type="Proteomes" id="UP000027361"/>
    </source>
</evidence>
<dbReference type="GO" id="GO:0006383">
    <property type="term" value="P:transcription by RNA polymerase III"/>
    <property type="evidence" value="ECO:0007669"/>
    <property type="project" value="InterPro"/>
</dbReference>
<evidence type="ECO:0000256" key="1">
    <source>
        <dbReference type="PROSITE-ProRule" id="PRU00339"/>
    </source>
</evidence>
<sequence>MAPRGRYESVKARPPSKESSSTDQDYFSFGAVDAAQAGLSGTSSMPLQPPPPWGQVQEDSAISASARLLEMQQSAAQAEKLSGRPLPGAEGREQDAIYMAHSDEEEDEDSDEYEYDDVDGEIFMAQSDDSDDEYLPPERPKSTQRKHGAYTQSADAPPVVGLEELDELDLAFQGGNAATTRHYNVTVEEGSLKASRLDTDQWLSEALSKQPYQPEEVEVDVDAFKAFVGNVQQQGTASINLDEDDDDDQRRLFERELAASRGFGKRKTRNLARVKQYSDEVNHLLRQGHAAYAEGDPEAAIHSFNEVIRIEPTIFEAWQVLGLVYDMIGEQEKGLQAKILAGHLVATRAPHWIDLGRDSYQLGLLVQAEHCFHEAMKADKDNLVAMFDRATILNMLNQQVRASRLLAHYLERRPYEAEAVRNYIPCLTAIGERAKALDYLEHMKDWNLTTFPDPLRPIPAQIVPANYPREPTFGAEEAATMADFYLQFGNASKTVEVIKQSMRWLQGRSQEIFWDSVHDDDREFDERRPQEGTEHRMGTYSRRIQTSPPHGMDPVLRVYLGKARLRMGNNKEANMHFDLALEAEATPDILAAWRYAADACKDLGEWEKALVMYSALADSPESNTSEIWALVGKCQVELGQYEIARQTLEETVEIDANAVDAKLDLARVLQYFKDTKRAMKLVVEVIEERRKQQAASGEPPTEEFEMLNSFFDETRQYHDQQRSASTKFKISRQDREKMMAAKEAEVLLYFRATKLMEYDVFVEGWWRPEVKMDAEHDVIVAEYLNKAGKLIDTFKDTKRLFPGDRSKRFKGLTTEPRRNRRKQSGYINDRTGELLSSLRSELSAGIADDGTLDDATSQEGATHAMGVHLDEWIDLFMKYAFVLTKTGDGDSARETLDLLSQSNAIWTYEDRRLALELCKTATALYDRDPAQTFVGLRFLTGAYAFHEEPHRLWNSVSNHLGFYGMGEAMNNEHRRQIKRRNKLIEQISLGKAHAFNVTHKAWVDPSHRKSVREGEDATEDDSSEGENEEALIEMRKRARAAKGRQGPLPKKSHLLKAGGYPSQPSAVGMALEACGLLSTDSYQGALGAALRTLDKVPTDALLMMIAGISSIGRASNRQVDNRHYMIIQGLAMLSESMKLSNLEGTAISHYNIARALHHVSLAHLAIPHYERCLELHDQHQGSNEQPFDVTREAAFNLANLYTTTGGSRRAMHLYRRYLTV</sequence>
<dbReference type="InParanoid" id="A0A066WJ96"/>